<organism evidence="1 2">
    <name type="scientific">Botryosphaeria dothidea</name>
    <dbReference type="NCBI Taxonomy" id="55169"/>
    <lineage>
        <taxon>Eukaryota</taxon>
        <taxon>Fungi</taxon>
        <taxon>Dikarya</taxon>
        <taxon>Ascomycota</taxon>
        <taxon>Pezizomycotina</taxon>
        <taxon>Dothideomycetes</taxon>
        <taxon>Dothideomycetes incertae sedis</taxon>
        <taxon>Botryosphaeriales</taxon>
        <taxon>Botryosphaeriaceae</taxon>
        <taxon>Botryosphaeria</taxon>
    </lineage>
</organism>
<evidence type="ECO:0000313" key="1">
    <source>
        <dbReference type="EMBL" id="KAF4314247.1"/>
    </source>
</evidence>
<name>A0A8H4NGP7_9PEZI</name>
<accession>A0A8H4NGP7</accession>
<dbReference type="AlphaFoldDB" id="A0A8H4NGP7"/>
<sequence>MHGSSVACGLALALGYGGAEKMANTSSWLPGALWALAEGKLAGKDDDNAQDMGMTVASASTRVLLTGFDTATLRRYGSGDPIFCGR</sequence>
<protein>
    <submittedName>
        <fullName evidence="1">Uncharacterized protein</fullName>
    </submittedName>
</protein>
<gene>
    <name evidence="1" type="ORF">GTA08_BOTSDO00069</name>
</gene>
<keyword evidence="2" id="KW-1185">Reference proteome</keyword>
<evidence type="ECO:0000313" key="2">
    <source>
        <dbReference type="Proteomes" id="UP000572817"/>
    </source>
</evidence>
<dbReference type="Proteomes" id="UP000572817">
    <property type="component" value="Unassembled WGS sequence"/>
</dbReference>
<reference evidence="1" key="1">
    <citation type="submission" date="2020-04" db="EMBL/GenBank/DDBJ databases">
        <title>Genome Assembly and Annotation of Botryosphaeria dothidea sdau 11-99, a Latent Pathogen of Apple Fruit Ring Rot in China.</title>
        <authorList>
            <person name="Yu C."/>
            <person name="Diao Y."/>
            <person name="Lu Q."/>
            <person name="Zhao J."/>
            <person name="Cui S."/>
            <person name="Peng C."/>
            <person name="He B."/>
            <person name="Liu H."/>
        </authorList>
    </citation>
    <scope>NUCLEOTIDE SEQUENCE [LARGE SCALE GENOMIC DNA]</scope>
    <source>
        <strain evidence="1">Sdau11-99</strain>
    </source>
</reference>
<comment type="caution">
    <text evidence="1">The sequence shown here is derived from an EMBL/GenBank/DDBJ whole genome shotgun (WGS) entry which is preliminary data.</text>
</comment>
<proteinExistence type="predicted"/>
<dbReference type="EMBL" id="WWBZ02000001">
    <property type="protein sequence ID" value="KAF4314247.1"/>
    <property type="molecule type" value="Genomic_DNA"/>
</dbReference>